<organism evidence="2 3">
    <name type="scientific">Plakobranchus ocellatus</name>
    <dbReference type="NCBI Taxonomy" id="259542"/>
    <lineage>
        <taxon>Eukaryota</taxon>
        <taxon>Metazoa</taxon>
        <taxon>Spiralia</taxon>
        <taxon>Lophotrochozoa</taxon>
        <taxon>Mollusca</taxon>
        <taxon>Gastropoda</taxon>
        <taxon>Heterobranchia</taxon>
        <taxon>Euthyneura</taxon>
        <taxon>Panpulmonata</taxon>
        <taxon>Sacoglossa</taxon>
        <taxon>Placobranchoidea</taxon>
        <taxon>Plakobranchidae</taxon>
        <taxon>Plakobranchus</taxon>
    </lineage>
</organism>
<dbReference type="Proteomes" id="UP000735302">
    <property type="component" value="Unassembled WGS sequence"/>
</dbReference>
<protein>
    <submittedName>
        <fullName evidence="2">Uncharacterized protein</fullName>
    </submittedName>
</protein>
<sequence length="141" mass="15410">MQSSFDLDFMCCGDWFLYIASPQQDDFRLSGPLSGQDTSSGARARNRRVNADPRADSLATVPPTPLAVVIKYFMCCGDWFLYIASPQQDDFRFSGPPSGQGTSSGARACNRRVLADLRVDSLAIVPPTPRTVVIKLTNGMN</sequence>
<feature type="region of interest" description="Disordered" evidence="1">
    <location>
        <begin position="29"/>
        <end position="56"/>
    </location>
</feature>
<comment type="caution">
    <text evidence="2">The sequence shown here is derived from an EMBL/GenBank/DDBJ whole genome shotgun (WGS) entry which is preliminary data.</text>
</comment>
<proteinExistence type="predicted"/>
<evidence type="ECO:0000313" key="2">
    <source>
        <dbReference type="EMBL" id="GFO37084.1"/>
    </source>
</evidence>
<keyword evidence="3" id="KW-1185">Reference proteome</keyword>
<gene>
    <name evidence="2" type="ORF">PoB_006358900</name>
</gene>
<dbReference type="EMBL" id="BLXT01007171">
    <property type="protein sequence ID" value="GFO37084.1"/>
    <property type="molecule type" value="Genomic_DNA"/>
</dbReference>
<dbReference type="AlphaFoldDB" id="A0AAV4CZ20"/>
<accession>A0AAV4CZ20</accession>
<evidence type="ECO:0000313" key="3">
    <source>
        <dbReference type="Proteomes" id="UP000735302"/>
    </source>
</evidence>
<name>A0AAV4CZ20_9GAST</name>
<reference evidence="2 3" key="1">
    <citation type="journal article" date="2021" name="Elife">
        <title>Chloroplast acquisition without the gene transfer in kleptoplastic sea slugs, Plakobranchus ocellatus.</title>
        <authorList>
            <person name="Maeda T."/>
            <person name="Takahashi S."/>
            <person name="Yoshida T."/>
            <person name="Shimamura S."/>
            <person name="Takaki Y."/>
            <person name="Nagai Y."/>
            <person name="Toyoda A."/>
            <person name="Suzuki Y."/>
            <person name="Arimoto A."/>
            <person name="Ishii H."/>
            <person name="Satoh N."/>
            <person name="Nishiyama T."/>
            <person name="Hasebe M."/>
            <person name="Maruyama T."/>
            <person name="Minagawa J."/>
            <person name="Obokata J."/>
            <person name="Shigenobu S."/>
        </authorList>
    </citation>
    <scope>NUCLEOTIDE SEQUENCE [LARGE SCALE GENOMIC DNA]</scope>
</reference>
<evidence type="ECO:0000256" key="1">
    <source>
        <dbReference type="SAM" id="MobiDB-lite"/>
    </source>
</evidence>